<dbReference type="InterPro" id="IPR002504">
    <property type="entry name" value="NADK"/>
</dbReference>
<dbReference type="GO" id="GO:0046872">
    <property type="term" value="F:metal ion binding"/>
    <property type="evidence" value="ECO:0007669"/>
    <property type="project" value="UniProtKB-UniRule"/>
</dbReference>
<dbReference type="RefSeq" id="WP_197706719.1">
    <property type="nucleotide sequence ID" value="NZ_LT981265.1"/>
</dbReference>
<feature type="active site" description="Proton acceptor" evidence="5">
    <location>
        <position position="57"/>
    </location>
</feature>
<dbReference type="GO" id="GO:0003700">
    <property type="term" value="F:DNA-binding transcription factor activity"/>
    <property type="evidence" value="ECO:0007669"/>
    <property type="project" value="InterPro"/>
</dbReference>
<accession>A0A2K5AQP8</accession>
<keyword evidence="3 5" id="KW-0521">NADP</keyword>
<dbReference type="InterPro" id="IPR000835">
    <property type="entry name" value="HTH_MarR-typ"/>
</dbReference>
<dbReference type="Pfam" id="PF20143">
    <property type="entry name" value="NAD_kinase_C"/>
    <property type="match status" value="1"/>
</dbReference>
<evidence type="ECO:0000256" key="5">
    <source>
        <dbReference type="HAMAP-Rule" id="MF_00361"/>
    </source>
</evidence>
<protein>
    <recommendedName>
        <fullName evidence="5">NAD kinase</fullName>
        <ecNumber evidence="5">2.7.1.23</ecNumber>
    </recommendedName>
    <alternativeName>
        <fullName evidence="5">ATP-dependent NAD kinase</fullName>
    </alternativeName>
</protein>
<reference evidence="8" key="1">
    <citation type="submission" date="2018-01" db="EMBL/GenBank/DDBJ databases">
        <authorList>
            <person name="Kerou L M."/>
        </authorList>
    </citation>
    <scope>NUCLEOTIDE SEQUENCE [LARGE SCALE GENOMIC DNA]</scope>
    <source>
        <strain evidence="8">SCU2</strain>
    </source>
</reference>
<comment type="caution">
    <text evidence="5">Lacks conserved residue(s) required for the propagation of feature annotation.</text>
</comment>
<dbReference type="Pfam" id="PF12802">
    <property type="entry name" value="MarR_2"/>
    <property type="match status" value="1"/>
</dbReference>
<evidence type="ECO:0000313" key="8">
    <source>
        <dbReference type="Proteomes" id="UP000236248"/>
    </source>
</evidence>
<comment type="function">
    <text evidence="5">Involved in the regulation of the intracellular balance of NAD and NADP, and is a key enzyme in the biosynthesis of NADP. Catalyzes specifically the phosphorylation on 2'-hydroxyl of the adenosine moiety of NAD to yield NADP.</text>
</comment>
<evidence type="ECO:0000256" key="1">
    <source>
        <dbReference type="ARBA" id="ARBA00022679"/>
    </source>
</evidence>
<dbReference type="EMBL" id="LT981265">
    <property type="protein sequence ID" value="SPC33937.1"/>
    <property type="molecule type" value="Genomic_DNA"/>
</dbReference>
<dbReference type="Gene3D" id="3.40.50.10330">
    <property type="entry name" value="Probable inorganic polyphosphate/atp-NAD kinase, domain 1"/>
    <property type="match status" value="1"/>
</dbReference>
<feature type="binding site" evidence="5">
    <location>
        <begin position="169"/>
        <end position="174"/>
    </location>
    <ligand>
        <name>NAD(+)</name>
        <dbReference type="ChEBI" id="CHEBI:57540"/>
    </ligand>
</feature>
<evidence type="ECO:0000259" key="6">
    <source>
        <dbReference type="Pfam" id="PF12802"/>
    </source>
</evidence>
<dbReference type="KEGG" id="ncv:NCAV_0756"/>
<comment type="catalytic activity">
    <reaction evidence="5">
        <text>NAD(+) + ATP = ADP + NADP(+) + H(+)</text>
        <dbReference type="Rhea" id="RHEA:18629"/>
        <dbReference type="ChEBI" id="CHEBI:15378"/>
        <dbReference type="ChEBI" id="CHEBI:30616"/>
        <dbReference type="ChEBI" id="CHEBI:57540"/>
        <dbReference type="ChEBI" id="CHEBI:58349"/>
        <dbReference type="ChEBI" id="CHEBI:456216"/>
        <dbReference type="EC" id="2.7.1.23"/>
    </reaction>
</comment>
<dbReference type="GO" id="GO:0005737">
    <property type="term" value="C:cytoplasm"/>
    <property type="evidence" value="ECO:0007669"/>
    <property type="project" value="UniProtKB-SubCell"/>
</dbReference>
<comment type="cofactor">
    <cofactor evidence="5">
        <name>a divalent metal cation</name>
        <dbReference type="ChEBI" id="CHEBI:60240"/>
    </cofactor>
</comment>
<dbReference type="InterPro" id="IPR036390">
    <property type="entry name" value="WH_DNA-bd_sf"/>
</dbReference>
<keyword evidence="8" id="KW-1185">Reference proteome</keyword>
<evidence type="ECO:0000256" key="2">
    <source>
        <dbReference type="ARBA" id="ARBA00022777"/>
    </source>
</evidence>
<proteinExistence type="inferred from homology"/>
<gene>
    <name evidence="5 7" type="primary">nadK</name>
    <name evidence="7" type="ORF">NCAV_0756</name>
</gene>
<comment type="subcellular location">
    <subcellularLocation>
        <location evidence="5">Cytoplasm</location>
    </subcellularLocation>
</comment>
<keyword evidence="1 5" id="KW-0808">Transferase</keyword>
<dbReference type="InterPro" id="IPR016064">
    <property type="entry name" value="NAD/diacylglycerol_kinase_sf"/>
</dbReference>
<keyword evidence="2 5" id="KW-0418">Kinase</keyword>
<dbReference type="Proteomes" id="UP000236248">
    <property type="component" value="Chromosome NCAV"/>
</dbReference>
<feature type="binding site" evidence="5">
    <location>
        <position position="166"/>
    </location>
    <ligand>
        <name>NAD(+)</name>
        <dbReference type="ChEBI" id="CHEBI:57540"/>
    </ligand>
</feature>
<comment type="similarity">
    <text evidence="5">Belongs to the NAD kinase family.</text>
</comment>
<dbReference type="InterPro" id="IPR017437">
    <property type="entry name" value="ATP-NAD_kinase_PpnK-typ_C"/>
</dbReference>
<dbReference type="GO" id="GO:0006741">
    <property type="term" value="P:NADP+ biosynthetic process"/>
    <property type="evidence" value="ECO:0007669"/>
    <property type="project" value="UniProtKB-UniRule"/>
</dbReference>
<dbReference type="GeneID" id="41594819"/>
<dbReference type="GO" id="GO:0019674">
    <property type="term" value="P:NAD+ metabolic process"/>
    <property type="evidence" value="ECO:0007669"/>
    <property type="project" value="InterPro"/>
</dbReference>
<dbReference type="GO" id="GO:0005524">
    <property type="term" value="F:ATP binding"/>
    <property type="evidence" value="ECO:0007669"/>
    <property type="project" value="UniProtKB-KW"/>
</dbReference>
<organism evidence="7 8">
    <name type="scientific">Candidatus Nitrosocaldus cavascurensis</name>
    <dbReference type="NCBI Taxonomy" id="2058097"/>
    <lineage>
        <taxon>Archaea</taxon>
        <taxon>Nitrososphaerota</taxon>
        <taxon>Nitrososphaeria</taxon>
        <taxon>Candidatus Nitrosocaldales</taxon>
        <taxon>Candidatus Nitrosocaldaceae</taxon>
        <taxon>Candidatus Nitrosocaldus</taxon>
    </lineage>
</organism>
<keyword evidence="5" id="KW-0963">Cytoplasm</keyword>
<dbReference type="PANTHER" id="PTHR20275:SF0">
    <property type="entry name" value="NAD KINASE"/>
    <property type="match status" value="1"/>
</dbReference>
<keyword evidence="4 5" id="KW-0520">NAD</keyword>
<dbReference type="SUPFAM" id="SSF46785">
    <property type="entry name" value="Winged helix' DNA-binding domain"/>
    <property type="match status" value="1"/>
</dbReference>
<evidence type="ECO:0000256" key="3">
    <source>
        <dbReference type="ARBA" id="ARBA00022857"/>
    </source>
</evidence>
<feature type="binding site" evidence="5">
    <location>
        <position position="158"/>
    </location>
    <ligand>
        <name>NAD(+)</name>
        <dbReference type="ChEBI" id="CHEBI:57540"/>
    </ligand>
</feature>
<feature type="domain" description="HTH marR-type" evidence="6">
    <location>
        <begin position="271"/>
        <end position="330"/>
    </location>
</feature>
<dbReference type="PANTHER" id="PTHR20275">
    <property type="entry name" value="NAD KINASE"/>
    <property type="match status" value="1"/>
</dbReference>
<feature type="binding site" evidence="5">
    <location>
        <begin position="128"/>
        <end position="129"/>
    </location>
    <ligand>
        <name>NAD(+)</name>
        <dbReference type="ChEBI" id="CHEBI:57540"/>
    </ligand>
</feature>
<sequence>MHVSLVAFEQQKGEGDGMLQSILNTLSSMNVKVDILSNIEQSRCSIDSDLVLVMGGDKGILQYFHKLAVDSPPVLGIYEEDSTGFLAQVDVRDIAKVMGMISSNRYRVEEVTRLAVRVDGMEMEPVLNDVALFPSKSATLMEYRLRINGDDVWHDKSDGVIISTPIGSTAYSMSAGGPMVLRSARVFLIVPVNSMDVTRRPLIVNDDVEIEVSDIISRYRCEVILDGGRRVTIRRALNCYKYPYPARFVRLEGYTPASLLAKKVKLAEDMLGMPPSAKLVLKTLEYEGPMSQRDLIARTMLPARTLRLALNHLIQKGYVRRRASLRDARQKIYELRV</sequence>
<dbReference type="SUPFAM" id="SSF111331">
    <property type="entry name" value="NAD kinase/diacylglycerol kinase-like"/>
    <property type="match status" value="1"/>
</dbReference>
<dbReference type="GO" id="GO:0003951">
    <property type="term" value="F:NAD+ kinase activity"/>
    <property type="evidence" value="ECO:0007669"/>
    <property type="project" value="UniProtKB-UniRule"/>
</dbReference>
<keyword evidence="5" id="KW-0067">ATP-binding</keyword>
<evidence type="ECO:0000313" key="7">
    <source>
        <dbReference type="EMBL" id="SPC33937.1"/>
    </source>
</evidence>
<dbReference type="HAMAP" id="MF_00361">
    <property type="entry name" value="NAD_kinase"/>
    <property type="match status" value="1"/>
</dbReference>
<dbReference type="AlphaFoldDB" id="A0A2K5AQP8"/>
<evidence type="ECO:0000256" key="4">
    <source>
        <dbReference type="ARBA" id="ARBA00023027"/>
    </source>
</evidence>
<dbReference type="InterPro" id="IPR017438">
    <property type="entry name" value="ATP-NAD_kinase_N"/>
</dbReference>
<feature type="binding site" evidence="5">
    <location>
        <position position="156"/>
    </location>
    <ligand>
        <name>NAD(+)</name>
        <dbReference type="ChEBI" id="CHEBI:57540"/>
    </ligand>
</feature>
<name>A0A2K5AQP8_9ARCH</name>
<keyword evidence="5" id="KW-0547">Nucleotide-binding</keyword>
<dbReference type="Gene3D" id="1.10.10.10">
    <property type="entry name" value="Winged helix-like DNA-binding domain superfamily/Winged helix DNA-binding domain"/>
    <property type="match status" value="1"/>
</dbReference>
<dbReference type="EC" id="2.7.1.23" evidence="5"/>
<dbReference type="InterPro" id="IPR036388">
    <property type="entry name" value="WH-like_DNA-bd_sf"/>
</dbReference>
<dbReference type="Gene3D" id="2.60.200.30">
    <property type="entry name" value="Probable inorganic polyphosphate/atp-NAD kinase, domain 2"/>
    <property type="match status" value="1"/>
</dbReference>